<dbReference type="InterPro" id="IPR029061">
    <property type="entry name" value="THDP-binding"/>
</dbReference>
<evidence type="ECO:0000256" key="5">
    <source>
        <dbReference type="ARBA" id="ARBA00022605"/>
    </source>
</evidence>
<evidence type="ECO:0000256" key="1">
    <source>
        <dbReference type="ARBA" id="ARBA00004974"/>
    </source>
</evidence>
<evidence type="ECO:0000256" key="3">
    <source>
        <dbReference type="ARBA" id="ARBA00007812"/>
    </source>
</evidence>
<feature type="domain" description="Thiamine pyrophosphate enzyme N-terminal TPP-binding" evidence="14">
    <location>
        <begin position="22"/>
        <end position="137"/>
    </location>
</feature>
<evidence type="ECO:0000256" key="9">
    <source>
        <dbReference type="ARBA" id="ARBA00023052"/>
    </source>
</evidence>
<dbReference type="Pfam" id="PF02776">
    <property type="entry name" value="TPP_enzyme_N"/>
    <property type="match status" value="1"/>
</dbReference>
<evidence type="ECO:0000256" key="11">
    <source>
        <dbReference type="RuleBase" id="RU003591"/>
    </source>
</evidence>
<evidence type="ECO:0000259" key="14">
    <source>
        <dbReference type="Pfam" id="PF02776"/>
    </source>
</evidence>
<dbReference type="InterPro" id="IPR012001">
    <property type="entry name" value="Thiamin_PyroP_enz_TPP-bd_dom"/>
</dbReference>
<dbReference type="SUPFAM" id="SSF52467">
    <property type="entry name" value="DHS-like NAD/FAD-binding domain"/>
    <property type="match status" value="1"/>
</dbReference>
<sequence>MNATLDPKTISPGAQPDAADVRTGAEVLLRVLREQDVEVVFGYPGGAVLPIYDALFKQNSIRHILVRHEQAAVHAAEGYARSTGKTGVVLVTSGPGATNAVTGLVDALMDSIPLICLSGQVPTHLIGNDAFQEADTTGITRPATKHNYLVKRPGDLSRVLHEAFYVARSGRPGPVLVDLPKDIMVGPAPYHPASGAPHRSYRPVSEPAPDAIAQAVEAMRQAKRPLFYTGGGVINAGPEASEALRRLVRMTGFPCTSTLMGLGAYPTTDRQFLGMLGMHGTYEANLATHGCDLLINIGARFDDRVTGRLDAFSPHSTKIHVDIDPSSINKIVRVDMPIVGDAGRALQMMIAAWEGTASADPVAIAAWWKQIDAWRGIDSLRFRQDPSPDAVIKPQHAIRRLYELARETGRDCFVTTEVGQHQMWAAQHFQYEEPNRWMTSGGLGTMGYGLPAAVGVQVGNPDGLVIDIAGEASTLMNIQELGTICQYRLPVKLFILNNRYMGMVRQWQELLHGSRYSESYSEALPDFVKLAEAFHGTGMRATTLGELDDVIRRMLAHDGPVVADICVDETENCFPMIPSGAAHNEMILGPEQNEQAGRITDEGLMLV</sequence>
<dbReference type="EMBL" id="JAMZEJ010000010">
    <property type="protein sequence ID" value="MCQ8242323.1"/>
    <property type="molecule type" value="Genomic_DNA"/>
</dbReference>
<dbReference type="Proteomes" id="UP001524547">
    <property type="component" value="Unassembled WGS sequence"/>
</dbReference>
<feature type="domain" description="Thiamine pyrophosphate enzyme TPP-binding" evidence="13">
    <location>
        <begin position="418"/>
        <end position="565"/>
    </location>
</feature>
<dbReference type="PANTHER" id="PTHR18968:SF13">
    <property type="entry name" value="ACETOLACTATE SYNTHASE CATALYTIC SUBUNIT, MITOCHONDRIAL"/>
    <property type="match status" value="1"/>
</dbReference>
<organism evidence="15 16">
    <name type="scientific">Rhizosaccharibacter radicis</name>
    <dbReference type="NCBI Taxonomy" id="2782605"/>
    <lineage>
        <taxon>Bacteria</taxon>
        <taxon>Pseudomonadati</taxon>
        <taxon>Pseudomonadota</taxon>
        <taxon>Alphaproteobacteria</taxon>
        <taxon>Acetobacterales</taxon>
        <taxon>Acetobacteraceae</taxon>
        <taxon>Rhizosaccharibacter</taxon>
    </lineage>
</organism>
<dbReference type="InterPro" id="IPR039368">
    <property type="entry name" value="AHAS_TPP"/>
</dbReference>
<dbReference type="InterPro" id="IPR045229">
    <property type="entry name" value="TPP_enz"/>
</dbReference>
<dbReference type="InterPro" id="IPR012000">
    <property type="entry name" value="Thiamin_PyroP_enz_cen_dom"/>
</dbReference>
<keyword evidence="16" id="KW-1185">Reference proteome</keyword>
<dbReference type="InterPro" id="IPR012846">
    <property type="entry name" value="Acetolactate_synth_lsu"/>
</dbReference>
<keyword evidence="9 11" id="KW-0786">Thiamine pyrophosphate</keyword>
<evidence type="ECO:0000256" key="4">
    <source>
        <dbReference type="ARBA" id="ARBA00013145"/>
    </source>
</evidence>
<gene>
    <name evidence="15" type="ORF">NFI88_15935</name>
</gene>
<dbReference type="InterPro" id="IPR029035">
    <property type="entry name" value="DHS-like_NAD/FAD-binding_dom"/>
</dbReference>
<comment type="caution">
    <text evidence="15">The sequence shown here is derived from an EMBL/GenBank/DDBJ whole genome shotgun (WGS) entry which is preliminary data.</text>
</comment>
<keyword evidence="8 11" id="KW-0460">Magnesium</keyword>
<accession>A0ABT1W342</accession>
<evidence type="ECO:0000259" key="13">
    <source>
        <dbReference type="Pfam" id="PF02775"/>
    </source>
</evidence>
<dbReference type="Pfam" id="PF00205">
    <property type="entry name" value="TPP_enzyme_M"/>
    <property type="match status" value="1"/>
</dbReference>
<dbReference type="Gene3D" id="3.40.50.970">
    <property type="match status" value="2"/>
</dbReference>
<evidence type="ECO:0000256" key="8">
    <source>
        <dbReference type="ARBA" id="ARBA00022842"/>
    </source>
</evidence>
<evidence type="ECO:0000256" key="7">
    <source>
        <dbReference type="ARBA" id="ARBA00022723"/>
    </source>
</evidence>
<comment type="cofactor">
    <cofactor evidence="11">
        <name>Mg(2+)</name>
        <dbReference type="ChEBI" id="CHEBI:18420"/>
    </cofactor>
    <text evidence="11">Binds 1 Mg(2+) ion per subunit.</text>
</comment>
<dbReference type="PANTHER" id="PTHR18968">
    <property type="entry name" value="THIAMINE PYROPHOSPHATE ENZYMES"/>
    <property type="match status" value="1"/>
</dbReference>
<comment type="catalytic activity">
    <reaction evidence="11">
        <text>2 pyruvate + H(+) = (2S)-2-acetolactate + CO2</text>
        <dbReference type="Rhea" id="RHEA:25249"/>
        <dbReference type="ChEBI" id="CHEBI:15361"/>
        <dbReference type="ChEBI" id="CHEBI:15378"/>
        <dbReference type="ChEBI" id="CHEBI:16526"/>
        <dbReference type="ChEBI" id="CHEBI:58476"/>
        <dbReference type="EC" id="2.2.1.6"/>
    </reaction>
</comment>
<dbReference type="RefSeq" id="WP_422921073.1">
    <property type="nucleotide sequence ID" value="NZ_JAMZEJ010000010.1"/>
</dbReference>
<feature type="domain" description="Thiamine pyrophosphate enzyme central" evidence="12">
    <location>
        <begin position="212"/>
        <end position="348"/>
    </location>
</feature>
<keyword evidence="10 11" id="KW-0100">Branched-chain amino acid biosynthesis</keyword>
<dbReference type="CDD" id="cd07035">
    <property type="entry name" value="TPP_PYR_POX_like"/>
    <property type="match status" value="1"/>
</dbReference>
<evidence type="ECO:0000259" key="12">
    <source>
        <dbReference type="Pfam" id="PF00205"/>
    </source>
</evidence>
<protein>
    <recommendedName>
        <fullName evidence="4 11">Acetolactate synthase</fullName>
        <ecNumber evidence="4 11">2.2.1.6</ecNumber>
    </recommendedName>
</protein>
<evidence type="ECO:0000313" key="15">
    <source>
        <dbReference type="EMBL" id="MCQ8242323.1"/>
    </source>
</evidence>
<reference evidence="15 16" key="1">
    <citation type="submission" date="2022-06" db="EMBL/GenBank/DDBJ databases">
        <title>Rhizosaccharibacter gen. nov. sp. nov. KSS12, endophytic bacteria isolated from sugarcane.</title>
        <authorList>
            <person name="Pitiwittayakul N."/>
        </authorList>
    </citation>
    <scope>NUCLEOTIDE SEQUENCE [LARGE SCALE GENOMIC DNA]</scope>
    <source>
        <strain evidence="15 16">KSS12</strain>
    </source>
</reference>
<keyword evidence="7 11" id="KW-0479">Metal-binding</keyword>
<comment type="pathway">
    <text evidence="1 11">Amino-acid biosynthesis; L-isoleucine biosynthesis; L-isoleucine from 2-oxobutanoate: step 1/4.</text>
</comment>
<dbReference type="GO" id="GO:0003984">
    <property type="term" value="F:acetolactate synthase activity"/>
    <property type="evidence" value="ECO:0007669"/>
    <property type="project" value="UniProtKB-EC"/>
</dbReference>
<dbReference type="Pfam" id="PF02775">
    <property type="entry name" value="TPP_enzyme_C"/>
    <property type="match status" value="1"/>
</dbReference>
<evidence type="ECO:0000256" key="2">
    <source>
        <dbReference type="ARBA" id="ARBA00005025"/>
    </source>
</evidence>
<keyword evidence="5 11" id="KW-0028">Amino-acid biosynthesis</keyword>
<evidence type="ECO:0000256" key="6">
    <source>
        <dbReference type="ARBA" id="ARBA00022679"/>
    </source>
</evidence>
<dbReference type="EC" id="2.2.1.6" evidence="4 11"/>
<dbReference type="NCBIfam" id="NF006581">
    <property type="entry name" value="PRK09107.1"/>
    <property type="match status" value="1"/>
</dbReference>
<keyword evidence="6 11" id="KW-0808">Transferase</keyword>
<name>A0ABT1W342_9PROT</name>
<comment type="similarity">
    <text evidence="3 11">Belongs to the TPP enzyme family.</text>
</comment>
<comment type="pathway">
    <text evidence="2 11">Amino-acid biosynthesis; L-valine biosynthesis; L-valine from pyruvate: step 1/4.</text>
</comment>
<comment type="cofactor">
    <cofactor evidence="11">
        <name>thiamine diphosphate</name>
        <dbReference type="ChEBI" id="CHEBI:58937"/>
    </cofactor>
    <text evidence="11">Binds 1 thiamine pyrophosphate per subunit.</text>
</comment>
<dbReference type="InterPro" id="IPR011766">
    <property type="entry name" value="TPP_enzyme_TPP-bd"/>
</dbReference>
<evidence type="ECO:0000313" key="16">
    <source>
        <dbReference type="Proteomes" id="UP001524547"/>
    </source>
</evidence>
<proteinExistence type="inferred from homology"/>
<dbReference type="Gene3D" id="3.40.50.1220">
    <property type="entry name" value="TPP-binding domain"/>
    <property type="match status" value="1"/>
</dbReference>
<dbReference type="NCBIfam" id="TIGR00118">
    <property type="entry name" value="acolac_lg"/>
    <property type="match status" value="1"/>
</dbReference>
<evidence type="ECO:0000256" key="10">
    <source>
        <dbReference type="ARBA" id="ARBA00023304"/>
    </source>
</evidence>
<dbReference type="SUPFAM" id="SSF52518">
    <property type="entry name" value="Thiamin diphosphate-binding fold (THDP-binding)"/>
    <property type="match status" value="2"/>
</dbReference>
<dbReference type="CDD" id="cd02015">
    <property type="entry name" value="TPP_AHAS"/>
    <property type="match status" value="1"/>
</dbReference>